<dbReference type="STRING" id="28136.SAMN02745202_01459"/>
<keyword evidence="1" id="KW-1133">Transmembrane helix</keyword>
<dbReference type="AlphaFoldDB" id="A0A1T4PJN6"/>
<dbReference type="EMBL" id="FUXK01000015">
    <property type="protein sequence ID" value="SJZ91689.1"/>
    <property type="molecule type" value="Genomic_DNA"/>
</dbReference>
<evidence type="ECO:0008006" key="4">
    <source>
        <dbReference type="Google" id="ProtNLM"/>
    </source>
</evidence>
<protein>
    <recommendedName>
        <fullName evidence="4">Mechanosensitive ion channel protein MscS</fullName>
    </recommendedName>
</protein>
<evidence type="ECO:0000313" key="3">
    <source>
        <dbReference type="Proteomes" id="UP000190065"/>
    </source>
</evidence>
<feature type="transmembrane region" description="Helical" evidence="1">
    <location>
        <begin position="38"/>
        <end position="55"/>
    </location>
</feature>
<evidence type="ECO:0000313" key="2">
    <source>
        <dbReference type="EMBL" id="SJZ91689.1"/>
    </source>
</evidence>
<organism evidence="2 3">
    <name type="scientific">Segatella oulorum</name>
    <dbReference type="NCBI Taxonomy" id="28136"/>
    <lineage>
        <taxon>Bacteria</taxon>
        <taxon>Pseudomonadati</taxon>
        <taxon>Bacteroidota</taxon>
        <taxon>Bacteroidia</taxon>
        <taxon>Bacteroidales</taxon>
        <taxon>Prevotellaceae</taxon>
        <taxon>Segatella</taxon>
    </lineage>
</organism>
<evidence type="ECO:0000256" key="1">
    <source>
        <dbReference type="SAM" id="Phobius"/>
    </source>
</evidence>
<proteinExistence type="predicted"/>
<accession>A0A1T4PJN6</accession>
<name>A0A1T4PJN6_9BACT</name>
<reference evidence="2 3" key="1">
    <citation type="submission" date="2017-02" db="EMBL/GenBank/DDBJ databases">
        <authorList>
            <person name="Peterson S.W."/>
        </authorList>
    </citation>
    <scope>NUCLEOTIDE SEQUENCE [LARGE SCALE GENOMIC DNA]</scope>
    <source>
        <strain evidence="2 3">ATCC 43324</strain>
    </source>
</reference>
<keyword evidence="1" id="KW-0472">Membrane</keyword>
<sequence length="85" mass="9591">MEQEYNTGKNEPEYAVKPHHRLKRLGEGGPSMLKVRNILNLVFMALAVVGVVLYLQSEQHTIATIILIVAVVIKFAEVAIRMFRS</sequence>
<gene>
    <name evidence="2" type="ORF">SAMN02745202_01459</name>
</gene>
<keyword evidence="1" id="KW-0812">Transmembrane</keyword>
<dbReference type="Proteomes" id="UP000190065">
    <property type="component" value="Unassembled WGS sequence"/>
</dbReference>
<feature type="transmembrane region" description="Helical" evidence="1">
    <location>
        <begin position="61"/>
        <end position="80"/>
    </location>
</feature>